<evidence type="ECO:0000313" key="1">
    <source>
        <dbReference type="EMBL" id="KAA8531898.1"/>
    </source>
</evidence>
<accession>A0A5J5ANV9</accession>
<dbReference type="Proteomes" id="UP000325577">
    <property type="component" value="Linkage Group LG2"/>
</dbReference>
<gene>
    <name evidence="1" type="ORF">F0562_006385</name>
</gene>
<protein>
    <submittedName>
        <fullName evidence="1">Uncharacterized protein</fullName>
    </submittedName>
</protein>
<keyword evidence="2" id="KW-1185">Reference proteome</keyword>
<name>A0A5J5ANV9_9ASTE</name>
<organism evidence="1 2">
    <name type="scientific">Nyssa sinensis</name>
    <dbReference type="NCBI Taxonomy" id="561372"/>
    <lineage>
        <taxon>Eukaryota</taxon>
        <taxon>Viridiplantae</taxon>
        <taxon>Streptophyta</taxon>
        <taxon>Embryophyta</taxon>
        <taxon>Tracheophyta</taxon>
        <taxon>Spermatophyta</taxon>
        <taxon>Magnoliopsida</taxon>
        <taxon>eudicotyledons</taxon>
        <taxon>Gunneridae</taxon>
        <taxon>Pentapetalae</taxon>
        <taxon>asterids</taxon>
        <taxon>Cornales</taxon>
        <taxon>Nyssaceae</taxon>
        <taxon>Nyssa</taxon>
    </lineage>
</organism>
<proteinExistence type="predicted"/>
<dbReference type="AlphaFoldDB" id="A0A5J5ANV9"/>
<sequence length="150" mass="17711">MMRSFEDLSRLVRRTEGRTYAVLESSSCLGGGSRGDQVLGRFRGSRTRRCRLLFPTSPSSFKFSQSNCNLEKRDKVGSFLAVKAKHLGRRVWRPTLREWRERRQMFQFEHQNFHLEDLYSHCLNSLIDLFVQVHYGRNRRRWCDCCSAAS</sequence>
<dbReference type="EMBL" id="CM018043">
    <property type="protein sequence ID" value="KAA8531898.1"/>
    <property type="molecule type" value="Genomic_DNA"/>
</dbReference>
<reference evidence="1 2" key="1">
    <citation type="submission" date="2019-09" db="EMBL/GenBank/DDBJ databases">
        <title>A chromosome-level genome assembly of the Chinese tupelo Nyssa sinensis.</title>
        <authorList>
            <person name="Yang X."/>
            <person name="Kang M."/>
            <person name="Yang Y."/>
            <person name="Xiong H."/>
            <person name="Wang M."/>
            <person name="Zhang Z."/>
            <person name="Wang Z."/>
            <person name="Wu H."/>
            <person name="Ma T."/>
            <person name="Liu J."/>
            <person name="Xi Z."/>
        </authorList>
    </citation>
    <scope>NUCLEOTIDE SEQUENCE [LARGE SCALE GENOMIC DNA]</scope>
    <source>
        <strain evidence="1">J267</strain>
        <tissue evidence="1">Leaf</tissue>
    </source>
</reference>
<evidence type="ECO:0000313" key="2">
    <source>
        <dbReference type="Proteomes" id="UP000325577"/>
    </source>
</evidence>